<feature type="transmembrane region" description="Helical" evidence="7">
    <location>
        <begin position="21"/>
        <end position="47"/>
    </location>
</feature>
<reference evidence="8 9" key="1">
    <citation type="journal article" date="2019" name="Int. J. Syst. Evol. Microbiol.">
        <title>The Global Catalogue of Microorganisms (GCM) 10K type strain sequencing project: providing services to taxonomists for standard genome sequencing and annotation.</title>
        <authorList>
            <consortium name="The Broad Institute Genomics Platform"/>
            <consortium name="The Broad Institute Genome Sequencing Center for Infectious Disease"/>
            <person name="Wu L."/>
            <person name="Ma J."/>
        </authorList>
    </citation>
    <scope>NUCLEOTIDE SEQUENCE [LARGE SCALE GENOMIC DNA]</scope>
    <source>
        <strain evidence="8 9">JCM 13581</strain>
    </source>
</reference>
<feature type="transmembrane region" description="Helical" evidence="7">
    <location>
        <begin position="150"/>
        <end position="173"/>
    </location>
</feature>
<evidence type="ECO:0000256" key="1">
    <source>
        <dbReference type="ARBA" id="ARBA00004429"/>
    </source>
</evidence>
<keyword evidence="3" id="KW-1003">Cell membrane</keyword>
<feature type="transmembrane region" description="Helical" evidence="7">
    <location>
        <begin position="365"/>
        <end position="388"/>
    </location>
</feature>
<dbReference type="Pfam" id="PF07690">
    <property type="entry name" value="MFS_1"/>
    <property type="match status" value="1"/>
</dbReference>
<keyword evidence="9" id="KW-1185">Reference proteome</keyword>
<evidence type="ECO:0000256" key="6">
    <source>
        <dbReference type="ARBA" id="ARBA00023136"/>
    </source>
</evidence>
<feature type="transmembrane region" description="Helical" evidence="7">
    <location>
        <begin position="244"/>
        <end position="266"/>
    </location>
</feature>
<sequence>MSSTLSEAGSRLWGPARLPSFRLLWVAQSLSLLGHGFSYIAFAWITLTLTDSALTLGWVLAFQAVPRALLTLVGGSLSDKWSHRTVMMLSSWARAALMVMVGVAGMAGTLNIAMLCVAAAAFGAVDAFFQPARVSILPSVVDKDMLPQANALLGAGTRVFAVLGPAVGGIVVAFSDANVAFLVDGLCFAVCALCVARVRTLPRQADTDSGPEGGGKEETGDTLLTRIRYGLRYAWQDPRIRTMLVVDTAVTFCYAGPFTVGFATLAKSELQGGSMTLGLLNGALVGGAMLGALVGGTLSVRPRVGLLVAGLAGWLALGMGSLGLLGSTTAAIGTVLTMGFAIGFQGVFGLSWLQRNVPEQMLSRVISFDMVLGYAIAPVSLLLCGILADISVAAMFGGVALILAVTALGVLTSRPVREMR</sequence>
<keyword evidence="6 7" id="KW-0472">Membrane</keyword>
<dbReference type="Proteomes" id="UP001501303">
    <property type="component" value="Unassembled WGS sequence"/>
</dbReference>
<evidence type="ECO:0000256" key="4">
    <source>
        <dbReference type="ARBA" id="ARBA00022692"/>
    </source>
</evidence>
<evidence type="ECO:0000313" key="9">
    <source>
        <dbReference type="Proteomes" id="UP001501303"/>
    </source>
</evidence>
<evidence type="ECO:0000256" key="5">
    <source>
        <dbReference type="ARBA" id="ARBA00022989"/>
    </source>
</evidence>
<keyword evidence="5 7" id="KW-1133">Transmembrane helix</keyword>
<dbReference type="SUPFAM" id="SSF103473">
    <property type="entry name" value="MFS general substrate transporter"/>
    <property type="match status" value="1"/>
</dbReference>
<dbReference type="CDD" id="cd06173">
    <property type="entry name" value="MFS_MefA_like"/>
    <property type="match status" value="1"/>
</dbReference>
<evidence type="ECO:0000256" key="7">
    <source>
        <dbReference type="SAM" id="Phobius"/>
    </source>
</evidence>
<name>A0ABN2PTC0_9ACTN</name>
<feature type="transmembrane region" description="Helical" evidence="7">
    <location>
        <begin position="394"/>
        <end position="412"/>
    </location>
</feature>
<feature type="transmembrane region" description="Helical" evidence="7">
    <location>
        <begin position="331"/>
        <end position="353"/>
    </location>
</feature>
<dbReference type="PRINTS" id="PR01988">
    <property type="entry name" value="EXPORTERBACE"/>
</dbReference>
<proteinExistence type="predicted"/>
<dbReference type="PANTHER" id="PTHR23513:SF9">
    <property type="entry name" value="ENTEROBACTIN EXPORTER ENTS"/>
    <property type="match status" value="1"/>
</dbReference>
<gene>
    <name evidence="8" type="ORF">GCM10009716_42660</name>
</gene>
<dbReference type="RefSeq" id="WP_344265179.1">
    <property type="nucleotide sequence ID" value="NZ_BAAAMJ010000058.1"/>
</dbReference>
<evidence type="ECO:0000313" key="8">
    <source>
        <dbReference type="EMBL" id="GAA1930696.1"/>
    </source>
</evidence>
<dbReference type="InterPro" id="IPR011701">
    <property type="entry name" value="MFS"/>
</dbReference>
<dbReference type="Gene3D" id="1.20.1250.20">
    <property type="entry name" value="MFS general substrate transporter like domains"/>
    <property type="match status" value="1"/>
</dbReference>
<comment type="caution">
    <text evidence="8">The sequence shown here is derived from an EMBL/GenBank/DDBJ whole genome shotgun (WGS) entry which is preliminary data.</text>
</comment>
<keyword evidence="2" id="KW-0813">Transport</keyword>
<feature type="transmembrane region" description="Helical" evidence="7">
    <location>
        <begin position="53"/>
        <end position="74"/>
    </location>
</feature>
<dbReference type="InterPro" id="IPR022324">
    <property type="entry name" value="Bacilysin_exporter_BacE_put"/>
</dbReference>
<comment type="subcellular location">
    <subcellularLocation>
        <location evidence="1">Cell inner membrane</location>
        <topology evidence="1">Multi-pass membrane protein</topology>
    </subcellularLocation>
</comment>
<organism evidence="8 9">
    <name type="scientific">Streptomyces sodiiphilus</name>
    <dbReference type="NCBI Taxonomy" id="226217"/>
    <lineage>
        <taxon>Bacteria</taxon>
        <taxon>Bacillati</taxon>
        <taxon>Actinomycetota</taxon>
        <taxon>Actinomycetes</taxon>
        <taxon>Kitasatosporales</taxon>
        <taxon>Streptomycetaceae</taxon>
        <taxon>Streptomyces</taxon>
    </lineage>
</organism>
<evidence type="ECO:0000256" key="3">
    <source>
        <dbReference type="ARBA" id="ARBA00022475"/>
    </source>
</evidence>
<dbReference type="InterPro" id="IPR036259">
    <property type="entry name" value="MFS_trans_sf"/>
</dbReference>
<feature type="transmembrane region" description="Helical" evidence="7">
    <location>
        <begin position="305"/>
        <end position="325"/>
    </location>
</feature>
<protein>
    <submittedName>
        <fullName evidence="8">MFS transporter</fullName>
    </submittedName>
</protein>
<keyword evidence="4 7" id="KW-0812">Transmembrane</keyword>
<evidence type="ECO:0000256" key="2">
    <source>
        <dbReference type="ARBA" id="ARBA00022448"/>
    </source>
</evidence>
<feature type="transmembrane region" description="Helical" evidence="7">
    <location>
        <begin position="278"/>
        <end position="298"/>
    </location>
</feature>
<dbReference type="EMBL" id="BAAAMJ010000058">
    <property type="protein sequence ID" value="GAA1930696.1"/>
    <property type="molecule type" value="Genomic_DNA"/>
</dbReference>
<dbReference type="PANTHER" id="PTHR23513">
    <property type="entry name" value="INTEGRAL MEMBRANE EFFLUX PROTEIN-RELATED"/>
    <property type="match status" value="1"/>
</dbReference>
<feature type="transmembrane region" description="Helical" evidence="7">
    <location>
        <begin position="179"/>
        <end position="196"/>
    </location>
</feature>
<accession>A0ABN2PTC0</accession>